<dbReference type="AlphaFoldDB" id="A0AAX2LQM8"/>
<dbReference type="RefSeq" id="WP_061056518.1">
    <property type="nucleotide sequence ID" value="NZ_CABLBX010000001.1"/>
</dbReference>
<dbReference type="EMBL" id="UHIP01000001">
    <property type="protein sequence ID" value="SUP24408.1"/>
    <property type="molecule type" value="Genomic_DNA"/>
</dbReference>
<dbReference type="Proteomes" id="UP000057088">
    <property type="component" value="Chromosome 2"/>
</dbReference>
<keyword evidence="4" id="KW-1185">Reference proteome</keyword>
<dbReference type="EMBL" id="CP014035">
    <property type="protein sequence ID" value="AMF94488.1"/>
    <property type="molecule type" value="Genomic_DNA"/>
</dbReference>
<keyword evidence="1" id="KW-0812">Transmembrane</keyword>
<evidence type="ECO:0000313" key="4">
    <source>
        <dbReference type="Proteomes" id="UP000057088"/>
    </source>
</evidence>
<evidence type="ECO:0000313" key="3">
    <source>
        <dbReference type="EMBL" id="SUP24408.1"/>
    </source>
</evidence>
<dbReference type="Proteomes" id="UP000254626">
    <property type="component" value="Unassembled WGS sequence"/>
</dbReference>
<evidence type="ECO:0000256" key="1">
    <source>
        <dbReference type="SAM" id="Phobius"/>
    </source>
</evidence>
<dbReference type="KEGG" id="vfl:AL536_13535"/>
<name>A0AAX2LQM8_VIBFL</name>
<organism evidence="3 5">
    <name type="scientific">Vibrio fluvialis</name>
    <dbReference type="NCBI Taxonomy" id="676"/>
    <lineage>
        <taxon>Bacteria</taxon>
        <taxon>Pseudomonadati</taxon>
        <taxon>Pseudomonadota</taxon>
        <taxon>Gammaproteobacteria</taxon>
        <taxon>Vibrionales</taxon>
        <taxon>Vibrionaceae</taxon>
        <taxon>Vibrio</taxon>
    </lineage>
</organism>
<dbReference type="InterPro" id="IPR021096">
    <property type="entry name" value="Vibrio_phage_VSK_Orf152"/>
</dbReference>
<dbReference type="Pfam" id="PF12472">
    <property type="entry name" value="DUF3693"/>
    <property type="match status" value="1"/>
</dbReference>
<reference evidence="3 5" key="3">
    <citation type="submission" date="2018-06" db="EMBL/GenBank/DDBJ databases">
        <authorList>
            <consortium name="Pathogen Informatics"/>
            <person name="Doyle S."/>
        </authorList>
    </citation>
    <scope>NUCLEOTIDE SEQUENCE [LARGE SCALE GENOMIC DNA]</scope>
    <source>
        <strain evidence="3 5">NCTC11327</strain>
    </source>
</reference>
<evidence type="ECO:0000313" key="5">
    <source>
        <dbReference type="Proteomes" id="UP000254626"/>
    </source>
</evidence>
<protein>
    <submittedName>
        <fullName evidence="3">Bacteriophage protein</fullName>
    </submittedName>
</protein>
<reference evidence="4" key="1">
    <citation type="submission" date="2015-12" db="EMBL/GenBank/DDBJ databases">
        <title>FDA dAtabase for Regulatory Grade micrObial Sequences (FDA-ARGOS): Supporting development and validation of Infectious Disease Dx tests.</title>
        <authorList>
            <person name="Hoffmann M."/>
            <person name="Allard M."/>
            <person name="Evans P."/>
            <person name="Brown E."/>
            <person name="Tallon L.J."/>
            <person name="Sadzewicz L."/>
            <person name="Sengamalay N."/>
            <person name="Ott S."/>
            <person name="Godinez A."/>
            <person name="Nagaraj S."/>
            <person name="Vyas G."/>
            <person name="Aluvathingal J."/>
            <person name="Nadendla S."/>
            <person name="Geyer C."/>
            <person name="Sichtig H."/>
        </authorList>
    </citation>
    <scope>NUCLEOTIDE SEQUENCE [LARGE SCALE GENOMIC DNA]</scope>
    <source>
        <strain evidence="4">ATCC 33809</strain>
    </source>
</reference>
<dbReference type="GeneID" id="29384774"/>
<accession>A0AAX2LQM8</accession>
<feature type="transmembrane region" description="Helical" evidence="1">
    <location>
        <begin position="87"/>
        <end position="107"/>
    </location>
</feature>
<gene>
    <name evidence="2" type="ORF">AL536_13535</name>
    <name evidence="3" type="ORF">NCTC11327_01449</name>
</gene>
<proteinExistence type="predicted"/>
<evidence type="ECO:0000313" key="2">
    <source>
        <dbReference type="EMBL" id="AMF94488.1"/>
    </source>
</evidence>
<keyword evidence="1" id="KW-1133">Transmembrane helix</keyword>
<keyword evidence="1" id="KW-0472">Membrane</keyword>
<sequence length="122" mass="13612">MYTNKLIDAYKEQMNYVQYKQIAPDLGISPQMLTDVRKGRTYLKENQILMLAEAVGEDKEKALIGLAMDKAKTYEAQALWQSIGKKFNGLGISSISMALGGLMLYAVQLKELLLQCALCVLC</sequence>
<reference evidence="2" key="2">
    <citation type="submission" date="2018-01" db="EMBL/GenBank/DDBJ databases">
        <title>FDA dAtabase for Regulatory Grade micrObial Sequences (FDA-ARGOS): Supporting development and validation of Infectious Disease Dx tests.</title>
        <authorList>
            <person name="Hoffmann M."/>
            <person name="Allard M."/>
            <person name="Evans P."/>
            <person name="Brown E."/>
            <person name="Tallon L."/>
            <person name="Sadzewicz L."/>
            <person name="Sengamalay N."/>
            <person name="Ott S."/>
            <person name="Godinez A."/>
            <person name="Nagaraj S."/>
            <person name="Vyas G."/>
            <person name="Aluvathingal J."/>
            <person name="Nadendla S."/>
            <person name="Geyer C."/>
            <person name="Sichtig H."/>
        </authorList>
    </citation>
    <scope>NUCLEOTIDE SEQUENCE</scope>
    <source>
        <strain evidence="2">ATCC 33809</strain>
    </source>
</reference>